<proteinExistence type="predicted"/>
<name>U4LEQ8_PYROM</name>
<dbReference type="Proteomes" id="UP000018144">
    <property type="component" value="Unassembled WGS sequence"/>
</dbReference>
<reference evidence="1 2" key="1">
    <citation type="journal article" date="2013" name="PLoS Genet.">
        <title>The genome and development-dependent transcriptomes of Pyronema confluens: a window into fungal evolution.</title>
        <authorList>
            <person name="Traeger S."/>
            <person name="Altegoer F."/>
            <person name="Freitag M."/>
            <person name="Gabaldon T."/>
            <person name="Kempken F."/>
            <person name="Kumar A."/>
            <person name="Marcet-Houben M."/>
            <person name="Poggeler S."/>
            <person name="Stajich J.E."/>
            <person name="Nowrousian M."/>
        </authorList>
    </citation>
    <scope>NUCLEOTIDE SEQUENCE [LARGE SCALE GENOMIC DNA]</scope>
    <source>
        <strain evidence="2">CBS 100304</strain>
        <tissue evidence="1">Vegetative mycelium</tissue>
    </source>
</reference>
<keyword evidence="2" id="KW-1185">Reference proteome</keyword>
<accession>U4LEQ8</accession>
<protein>
    <submittedName>
        <fullName evidence="1">Uncharacterized protein</fullName>
    </submittedName>
</protein>
<dbReference type="AlphaFoldDB" id="U4LEQ8"/>
<gene>
    <name evidence="1" type="ORF">PCON_09357</name>
</gene>
<sequence>MILPRFSWLWSILKQSKRKIMRAGLSKRTFPRFIFAGIVGTGAFAIILHRRGPSDSGFGLLDVMEIVGGVH</sequence>
<evidence type="ECO:0000313" key="2">
    <source>
        <dbReference type="Proteomes" id="UP000018144"/>
    </source>
</evidence>
<evidence type="ECO:0000313" key="1">
    <source>
        <dbReference type="EMBL" id="CCX09764.1"/>
    </source>
</evidence>
<dbReference type="EMBL" id="HF935496">
    <property type="protein sequence ID" value="CCX09764.1"/>
    <property type="molecule type" value="Genomic_DNA"/>
</dbReference>
<organism evidence="1 2">
    <name type="scientific">Pyronema omphalodes (strain CBS 100304)</name>
    <name type="common">Pyronema confluens</name>
    <dbReference type="NCBI Taxonomy" id="1076935"/>
    <lineage>
        <taxon>Eukaryota</taxon>
        <taxon>Fungi</taxon>
        <taxon>Dikarya</taxon>
        <taxon>Ascomycota</taxon>
        <taxon>Pezizomycotina</taxon>
        <taxon>Pezizomycetes</taxon>
        <taxon>Pezizales</taxon>
        <taxon>Pyronemataceae</taxon>
        <taxon>Pyronema</taxon>
    </lineage>
</organism>